<name>A0A6A6VJN2_9PLEO</name>
<organism evidence="3 4">
    <name type="scientific">Sporormia fimetaria CBS 119925</name>
    <dbReference type="NCBI Taxonomy" id="1340428"/>
    <lineage>
        <taxon>Eukaryota</taxon>
        <taxon>Fungi</taxon>
        <taxon>Dikarya</taxon>
        <taxon>Ascomycota</taxon>
        <taxon>Pezizomycotina</taxon>
        <taxon>Dothideomycetes</taxon>
        <taxon>Pleosporomycetidae</taxon>
        <taxon>Pleosporales</taxon>
        <taxon>Sporormiaceae</taxon>
        <taxon>Sporormia</taxon>
    </lineage>
</organism>
<feature type="region of interest" description="Disordered" evidence="1">
    <location>
        <begin position="488"/>
        <end position="517"/>
    </location>
</feature>
<evidence type="ECO:0000313" key="4">
    <source>
        <dbReference type="Proteomes" id="UP000799440"/>
    </source>
</evidence>
<feature type="compositionally biased region" description="Polar residues" evidence="1">
    <location>
        <begin position="496"/>
        <end position="514"/>
    </location>
</feature>
<accession>A0A6A6VJN2</accession>
<feature type="region of interest" description="Disordered" evidence="1">
    <location>
        <begin position="1"/>
        <end position="41"/>
    </location>
</feature>
<proteinExistence type="predicted"/>
<dbReference type="Proteomes" id="UP000799440">
    <property type="component" value="Unassembled WGS sequence"/>
</dbReference>
<evidence type="ECO:0000313" key="3">
    <source>
        <dbReference type="EMBL" id="KAF2749760.1"/>
    </source>
</evidence>
<protein>
    <recommendedName>
        <fullName evidence="2">CHAT domain-containing protein</fullName>
    </recommendedName>
</protein>
<gene>
    <name evidence="3" type="ORF">M011DRAFT_276018</name>
</gene>
<reference evidence="3" key="1">
    <citation type="journal article" date="2020" name="Stud. Mycol.">
        <title>101 Dothideomycetes genomes: a test case for predicting lifestyles and emergence of pathogens.</title>
        <authorList>
            <person name="Haridas S."/>
            <person name="Albert R."/>
            <person name="Binder M."/>
            <person name="Bloem J."/>
            <person name="Labutti K."/>
            <person name="Salamov A."/>
            <person name="Andreopoulos B."/>
            <person name="Baker S."/>
            <person name="Barry K."/>
            <person name="Bills G."/>
            <person name="Bluhm B."/>
            <person name="Cannon C."/>
            <person name="Castanera R."/>
            <person name="Culley D."/>
            <person name="Daum C."/>
            <person name="Ezra D."/>
            <person name="Gonzalez J."/>
            <person name="Henrissat B."/>
            <person name="Kuo A."/>
            <person name="Liang C."/>
            <person name="Lipzen A."/>
            <person name="Lutzoni F."/>
            <person name="Magnuson J."/>
            <person name="Mondo S."/>
            <person name="Nolan M."/>
            <person name="Ohm R."/>
            <person name="Pangilinan J."/>
            <person name="Park H.-J."/>
            <person name="Ramirez L."/>
            <person name="Alfaro M."/>
            <person name="Sun H."/>
            <person name="Tritt A."/>
            <person name="Yoshinaga Y."/>
            <person name="Zwiers L.-H."/>
            <person name="Turgeon B."/>
            <person name="Goodwin S."/>
            <person name="Spatafora J."/>
            <person name="Crous P."/>
            <person name="Grigoriev I."/>
        </authorList>
    </citation>
    <scope>NUCLEOTIDE SEQUENCE</scope>
    <source>
        <strain evidence="3">CBS 119925</strain>
    </source>
</reference>
<dbReference type="OrthoDB" id="5040840at2759"/>
<feature type="compositionally biased region" description="Polar residues" evidence="1">
    <location>
        <begin position="28"/>
        <end position="39"/>
    </location>
</feature>
<feature type="region of interest" description="Disordered" evidence="1">
    <location>
        <begin position="645"/>
        <end position="683"/>
    </location>
</feature>
<evidence type="ECO:0000256" key="1">
    <source>
        <dbReference type="SAM" id="MobiDB-lite"/>
    </source>
</evidence>
<dbReference type="AlphaFoldDB" id="A0A6A6VJN2"/>
<sequence>MTKRVRPGFMAFSPPLRSSVQLPPGQVESGTSNSAQQWPATPPLDARQYNELWDDIRNDIGFQAGSNQDEDISQIPRSTHVLAELHRVHTHDRDPEFSRTSVEDLYTSIRENAQVTASDIETLDRYLPRKIVNDTRDNARNYIRLGDTEAAYQAVQDGLTKLKEKGSQGAHVISTPWRISTAELLIDIGHKEEAREILSACPNVPRATEPEYVTSLPSPGAGADDDFEKMRKMAEVEDVESELDRYRRAEAWDQAVESGEKLFKIDPSYFDLNEPMERFKNVRRIAYLGLLKEIQASRATNTADRNRALREALEIYNHGCFASELFHEFFDGNDAKVYGFDHSDCANIFFSAARVCWRFDKDGLIDKHGHHVLPTEFRCKGPDLTSPDWRHQALHFLEQGRARALLDSIIRGSSVDDIPRRLITRTVNDLSVLADVAMQSIKKRTSLMAASPISKPGSTYGTASIRTNGAQSVGWTPGSISGVVTERMESPPQIGRTLSQNDGDRATSSPSPLRTSDMDRLDVGYLAQSPAQAHPPVPKTEEEKLIISMKAHVRWRKALLYALTGFNSTLDATLEASVPRGVKPGVIEDLRRSIPPDTLVVEYALASTAPCGIMTIVVAHDGVKAVEWEEANTIDIQRRIGELRDSMSNPDSRSRGRAPTSALRREASWRPTSKRPALERRSSAVQQKELDDILRSLVVAPVKRHLEGKQKLIVVPSGDLAHVPWTMFFDVPITVVPSLDIWRRLQALASTPVPQEPKLSIVSNAPGDREKAENDMPSFRDIPFSRIEALYIAKLHEKTPFLADDHDRRAFEEFAKGTQVLHICAHSTFDAKNPMSSSLQLFKDPLTMTDWHKLSIKADLVVFSSCLSGISKAYDSGSTIGFAHTLLGTGTKAFVGSLWPVDDAATLLLMIMFYEELRKPLPAADALYEAQKRMRSMTETDLHDLIDELEDVAQDQGVDQYVRDYEYWVDRLREFDAKELRQERYWAAFVLTGYGSKIIYPAPNGNGGVL</sequence>
<dbReference type="EMBL" id="MU006565">
    <property type="protein sequence ID" value="KAF2749760.1"/>
    <property type="molecule type" value="Genomic_DNA"/>
</dbReference>
<evidence type="ECO:0000259" key="2">
    <source>
        <dbReference type="Pfam" id="PF12770"/>
    </source>
</evidence>
<feature type="domain" description="CHAT" evidence="2">
    <location>
        <begin position="694"/>
        <end position="993"/>
    </location>
</feature>
<dbReference type="Pfam" id="PF12770">
    <property type="entry name" value="CHAT"/>
    <property type="match status" value="1"/>
</dbReference>
<dbReference type="InterPro" id="IPR024983">
    <property type="entry name" value="CHAT_dom"/>
</dbReference>
<keyword evidence="4" id="KW-1185">Reference proteome</keyword>